<dbReference type="PANTHER" id="PTHR24198:SF165">
    <property type="entry name" value="ANKYRIN REPEAT-CONTAINING PROTEIN-RELATED"/>
    <property type="match status" value="1"/>
</dbReference>
<dbReference type="Pfam" id="PF12796">
    <property type="entry name" value="Ank_2"/>
    <property type="match status" value="4"/>
</dbReference>
<sequence length="626" mass="69549">MNSRLNFRCSPSANDKFPIWPPFEEAVDLLLDKNGAEFERRLKTGEINGDVLKRRDGGDRSLLVHAAIADQVKAVVFLNKRGIPLLDRDTYGMTALHYAVMSDAFKTVRHIVSQPRLPSETAPFLVGDNNGVTPLHIAATKQSGAMLKTLLEFRRDSDSCYRAIDRKGRSPFHYAAMHASLECCEVLMDDRNGFPMDQRDDFGLTPMIITAGVRSWSAAEIVRRLGYRKNTSCTMRSNAGMTALHMAVLADNIPVIEVLLNELLKECSPNYVLDNERRTPLHYAAQHGREKAAALLLEHGANNMIRDQHEVTAAHYAAQQDANTLDVILKSINYDLENVNDKQGRSIFMWAVLAGNMKTVEYCLRKKDLVILRTDTDKKGLTALHLAVHMGNLELCKQLMQQGWSPSASDNYGANPLHIAAGRGHTDIVRFLVAAGAESEAQDAQGRTPVFHACLGGKSLTLETMINSLQFAIDHRDILKSTPLHAAAFAGHHACIATLTKAGAFVGDFDADNYTPLHIAAERGKLECCKALIQAGAAVNALRGRLQITPVMCAFLNGHDKVVEYLRSVDGMTTDELRIVAARIIQRIYRTRLVRREFYRKRPLSAAKTLAYLYTVFQKTDPSNEQ</sequence>
<gene>
    <name evidence="4" type="ORF">QR680_008472</name>
</gene>
<dbReference type="PROSITE" id="PS50088">
    <property type="entry name" value="ANK_REPEAT"/>
    <property type="match status" value="6"/>
</dbReference>
<dbReference type="SUPFAM" id="SSF48403">
    <property type="entry name" value="Ankyrin repeat"/>
    <property type="match status" value="2"/>
</dbReference>
<proteinExistence type="predicted"/>
<evidence type="ECO:0000313" key="5">
    <source>
        <dbReference type="Proteomes" id="UP001175271"/>
    </source>
</evidence>
<dbReference type="AlphaFoldDB" id="A0AA39M729"/>
<organism evidence="4 5">
    <name type="scientific">Steinernema hermaphroditum</name>
    <dbReference type="NCBI Taxonomy" id="289476"/>
    <lineage>
        <taxon>Eukaryota</taxon>
        <taxon>Metazoa</taxon>
        <taxon>Ecdysozoa</taxon>
        <taxon>Nematoda</taxon>
        <taxon>Chromadorea</taxon>
        <taxon>Rhabditida</taxon>
        <taxon>Tylenchina</taxon>
        <taxon>Panagrolaimomorpha</taxon>
        <taxon>Strongyloidoidea</taxon>
        <taxon>Steinernematidae</taxon>
        <taxon>Steinernema</taxon>
    </lineage>
</organism>
<keyword evidence="1" id="KW-0677">Repeat</keyword>
<feature type="repeat" description="ANK" evidence="3">
    <location>
        <begin position="130"/>
        <end position="162"/>
    </location>
</feature>
<comment type="caution">
    <text evidence="4">The sequence shown here is derived from an EMBL/GenBank/DDBJ whole genome shotgun (WGS) entry which is preliminary data.</text>
</comment>
<dbReference type="EMBL" id="JAUCMV010000001">
    <property type="protein sequence ID" value="KAK0424051.1"/>
    <property type="molecule type" value="Genomic_DNA"/>
</dbReference>
<protein>
    <submittedName>
        <fullName evidence="4">Uncharacterized protein</fullName>
    </submittedName>
</protein>
<feature type="repeat" description="ANK" evidence="3">
    <location>
        <begin position="276"/>
        <end position="308"/>
    </location>
</feature>
<dbReference type="Gene3D" id="1.25.40.20">
    <property type="entry name" value="Ankyrin repeat-containing domain"/>
    <property type="match status" value="4"/>
</dbReference>
<feature type="repeat" description="ANK" evidence="3">
    <location>
        <begin position="512"/>
        <end position="544"/>
    </location>
</feature>
<evidence type="ECO:0000256" key="1">
    <source>
        <dbReference type="ARBA" id="ARBA00022737"/>
    </source>
</evidence>
<accession>A0AA39M729</accession>
<name>A0AA39M729_9BILA</name>
<evidence type="ECO:0000313" key="4">
    <source>
        <dbReference type="EMBL" id="KAK0424051.1"/>
    </source>
</evidence>
<evidence type="ECO:0000256" key="2">
    <source>
        <dbReference type="ARBA" id="ARBA00023043"/>
    </source>
</evidence>
<feature type="repeat" description="ANK" evidence="3">
    <location>
        <begin position="239"/>
        <end position="261"/>
    </location>
</feature>
<feature type="repeat" description="ANK" evidence="3">
    <location>
        <begin position="412"/>
        <end position="444"/>
    </location>
</feature>
<dbReference type="PRINTS" id="PR01415">
    <property type="entry name" value="ANKYRIN"/>
</dbReference>
<dbReference type="SMART" id="SM00248">
    <property type="entry name" value="ANK"/>
    <property type="match status" value="14"/>
</dbReference>
<dbReference type="PANTHER" id="PTHR24198">
    <property type="entry name" value="ANKYRIN REPEAT AND PROTEIN KINASE DOMAIN-CONTAINING PROTEIN"/>
    <property type="match status" value="1"/>
</dbReference>
<dbReference type="PROSITE" id="PS50297">
    <property type="entry name" value="ANK_REP_REGION"/>
    <property type="match status" value="6"/>
</dbReference>
<dbReference type="Proteomes" id="UP001175271">
    <property type="component" value="Unassembled WGS sequence"/>
</dbReference>
<evidence type="ECO:0000256" key="3">
    <source>
        <dbReference type="PROSITE-ProRule" id="PRU00023"/>
    </source>
</evidence>
<keyword evidence="2 3" id="KW-0040">ANK repeat</keyword>
<dbReference type="InterPro" id="IPR002110">
    <property type="entry name" value="Ankyrin_rpt"/>
</dbReference>
<dbReference type="InterPro" id="IPR036770">
    <property type="entry name" value="Ankyrin_rpt-contain_sf"/>
</dbReference>
<keyword evidence="5" id="KW-1185">Reference proteome</keyword>
<reference evidence="4" key="1">
    <citation type="submission" date="2023-06" db="EMBL/GenBank/DDBJ databases">
        <title>Genomic analysis of the entomopathogenic nematode Steinernema hermaphroditum.</title>
        <authorList>
            <person name="Schwarz E.M."/>
            <person name="Heppert J.K."/>
            <person name="Baniya A."/>
            <person name="Schwartz H.T."/>
            <person name="Tan C.-H."/>
            <person name="Antoshechkin I."/>
            <person name="Sternberg P.W."/>
            <person name="Goodrich-Blair H."/>
            <person name="Dillman A.R."/>
        </authorList>
    </citation>
    <scope>NUCLEOTIDE SEQUENCE</scope>
    <source>
        <strain evidence="4">PS9179</strain>
        <tissue evidence="4">Whole animal</tissue>
    </source>
</reference>
<feature type="repeat" description="ANK" evidence="3">
    <location>
        <begin position="379"/>
        <end position="411"/>
    </location>
</feature>